<sequence length="235" mass="27300">MTEIVRLHGVPVSVVFYRDAHFTSKFWKGIQLALCTRLDFNAAFHPQTGGQTERLNQILEDMLRACKLEFSRSWDSHLHLMELAYNNSYQATIGMAQFEALYSRCCRSPVCWGESKQKSYADERRKDLEFDVEDMVFLKVAPMKGVLRFEKKGKLSPHFVGPFEILERIDPVAYHLTHVVDFEPLKINENLSYEEQPIEILAREVKMLRNRGITLVKVFGKTTELKMPHGRGRMT</sequence>
<evidence type="ECO:0000313" key="3">
    <source>
        <dbReference type="Proteomes" id="UP000321393"/>
    </source>
</evidence>
<name>A0A5A7TVC7_CUCMM</name>
<evidence type="ECO:0000259" key="1">
    <source>
        <dbReference type="PROSITE" id="PS50994"/>
    </source>
</evidence>
<accession>A0A5A7TVC7</accession>
<comment type="caution">
    <text evidence="2">The sequence shown here is derived from an EMBL/GenBank/DDBJ whole genome shotgun (WGS) entry which is preliminary data.</text>
</comment>
<dbReference type="InterPro" id="IPR036397">
    <property type="entry name" value="RNaseH_sf"/>
</dbReference>
<dbReference type="SUPFAM" id="SSF53098">
    <property type="entry name" value="Ribonuclease H-like"/>
    <property type="match status" value="1"/>
</dbReference>
<dbReference type="Pfam" id="PF24626">
    <property type="entry name" value="SH3_Tf2-1"/>
    <property type="match status" value="1"/>
</dbReference>
<dbReference type="AlphaFoldDB" id="A0A5A7TVC7"/>
<dbReference type="InterPro" id="IPR001584">
    <property type="entry name" value="Integrase_cat-core"/>
</dbReference>
<feature type="domain" description="Integrase catalytic" evidence="1">
    <location>
        <begin position="1"/>
        <end position="105"/>
    </location>
</feature>
<protein>
    <submittedName>
        <fullName evidence="2">Ty3-gypsy retrotransposon protein</fullName>
    </submittedName>
</protein>
<dbReference type="PANTHER" id="PTHR46148">
    <property type="entry name" value="CHROMO DOMAIN-CONTAINING PROTEIN"/>
    <property type="match status" value="1"/>
</dbReference>
<dbReference type="InterPro" id="IPR012337">
    <property type="entry name" value="RNaseH-like_sf"/>
</dbReference>
<dbReference type="Proteomes" id="UP000321393">
    <property type="component" value="Unassembled WGS sequence"/>
</dbReference>
<dbReference type="OrthoDB" id="115950at2759"/>
<dbReference type="GO" id="GO:0003676">
    <property type="term" value="F:nucleic acid binding"/>
    <property type="evidence" value="ECO:0007669"/>
    <property type="project" value="InterPro"/>
</dbReference>
<dbReference type="Gene3D" id="3.30.420.10">
    <property type="entry name" value="Ribonuclease H-like superfamily/Ribonuclease H"/>
    <property type="match status" value="1"/>
</dbReference>
<dbReference type="PANTHER" id="PTHR46148:SF60">
    <property type="entry name" value="CHROMO DOMAIN-CONTAINING PROTEIN"/>
    <property type="match status" value="1"/>
</dbReference>
<evidence type="ECO:0000313" key="2">
    <source>
        <dbReference type="EMBL" id="KAA0045471.1"/>
    </source>
</evidence>
<gene>
    <name evidence="2" type="ORF">E6C27_scaffold1202G00030</name>
</gene>
<dbReference type="InterPro" id="IPR056924">
    <property type="entry name" value="SH3_Tf2-1"/>
</dbReference>
<reference evidence="2 3" key="1">
    <citation type="submission" date="2019-08" db="EMBL/GenBank/DDBJ databases">
        <title>Draft genome sequences of two oriental melons (Cucumis melo L. var makuwa).</title>
        <authorList>
            <person name="Kwon S.-Y."/>
        </authorList>
    </citation>
    <scope>NUCLEOTIDE SEQUENCE [LARGE SCALE GENOMIC DNA]</scope>
    <source>
        <strain evidence="3">cv. SW 3</strain>
        <tissue evidence="2">Leaf</tissue>
    </source>
</reference>
<dbReference type="GO" id="GO:0015074">
    <property type="term" value="P:DNA integration"/>
    <property type="evidence" value="ECO:0007669"/>
    <property type="project" value="InterPro"/>
</dbReference>
<dbReference type="EMBL" id="SSTE01014403">
    <property type="protein sequence ID" value="KAA0045471.1"/>
    <property type="molecule type" value="Genomic_DNA"/>
</dbReference>
<proteinExistence type="predicted"/>
<organism evidence="2 3">
    <name type="scientific">Cucumis melo var. makuwa</name>
    <name type="common">Oriental melon</name>
    <dbReference type="NCBI Taxonomy" id="1194695"/>
    <lineage>
        <taxon>Eukaryota</taxon>
        <taxon>Viridiplantae</taxon>
        <taxon>Streptophyta</taxon>
        <taxon>Embryophyta</taxon>
        <taxon>Tracheophyta</taxon>
        <taxon>Spermatophyta</taxon>
        <taxon>Magnoliopsida</taxon>
        <taxon>eudicotyledons</taxon>
        <taxon>Gunneridae</taxon>
        <taxon>Pentapetalae</taxon>
        <taxon>rosids</taxon>
        <taxon>fabids</taxon>
        <taxon>Cucurbitales</taxon>
        <taxon>Cucurbitaceae</taxon>
        <taxon>Benincaseae</taxon>
        <taxon>Cucumis</taxon>
    </lineage>
</organism>
<dbReference type="PROSITE" id="PS50994">
    <property type="entry name" value="INTEGRASE"/>
    <property type="match status" value="1"/>
</dbReference>